<dbReference type="OMA" id="MGTHESK"/>
<dbReference type="VEuPathDB" id="FungiDB:CC1G_15028"/>
<dbReference type="OrthoDB" id="2152896at2759"/>
<feature type="region of interest" description="Disordered" evidence="1">
    <location>
        <begin position="165"/>
        <end position="254"/>
    </location>
</feature>
<feature type="region of interest" description="Disordered" evidence="1">
    <location>
        <begin position="1"/>
        <end position="75"/>
    </location>
</feature>
<protein>
    <submittedName>
        <fullName evidence="2">Uncharacterized protein</fullName>
    </submittedName>
</protein>
<feature type="compositionally biased region" description="Acidic residues" evidence="1">
    <location>
        <begin position="307"/>
        <end position="317"/>
    </location>
</feature>
<dbReference type="AlphaFoldDB" id="D6RPD5"/>
<reference evidence="2 3" key="1">
    <citation type="journal article" date="2010" name="Proc. Natl. Acad. Sci. U.S.A.">
        <title>Insights into evolution of multicellular fungi from the assembled chromosomes of the mushroom Coprinopsis cinerea (Coprinus cinereus).</title>
        <authorList>
            <person name="Stajich J.E."/>
            <person name="Wilke S.K."/>
            <person name="Ahren D."/>
            <person name="Au C.H."/>
            <person name="Birren B.W."/>
            <person name="Borodovsky M."/>
            <person name="Burns C."/>
            <person name="Canback B."/>
            <person name="Casselton L.A."/>
            <person name="Cheng C.K."/>
            <person name="Deng J."/>
            <person name="Dietrich F.S."/>
            <person name="Fargo D.C."/>
            <person name="Farman M.L."/>
            <person name="Gathman A.C."/>
            <person name="Goldberg J."/>
            <person name="Guigo R."/>
            <person name="Hoegger P.J."/>
            <person name="Hooker J.B."/>
            <person name="Huggins A."/>
            <person name="James T.Y."/>
            <person name="Kamada T."/>
            <person name="Kilaru S."/>
            <person name="Kodira C."/>
            <person name="Kues U."/>
            <person name="Kupfer D."/>
            <person name="Kwan H.S."/>
            <person name="Lomsadze A."/>
            <person name="Li W."/>
            <person name="Lilly W.W."/>
            <person name="Ma L.J."/>
            <person name="Mackey A.J."/>
            <person name="Manning G."/>
            <person name="Martin F."/>
            <person name="Muraguchi H."/>
            <person name="Natvig D.O."/>
            <person name="Palmerini H."/>
            <person name="Ramesh M.A."/>
            <person name="Rehmeyer C.J."/>
            <person name="Roe B.A."/>
            <person name="Shenoy N."/>
            <person name="Stanke M."/>
            <person name="Ter-Hovhannisyan V."/>
            <person name="Tunlid A."/>
            <person name="Velagapudi R."/>
            <person name="Vision T.J."/>
            <person name="Zeng Q."/>
            <person name="Zolan M.E."/>
            <person name="Pukkila P.J."/>
        </authorList>
    </citation>
    <scope>NUCLEOTIDE SEQUENCE [LARGE SCALE GENOMIC DNA]</scope>
    <source>
        <strain evidence="3">Okayama-7 / 130 / ATCC MYA-4618 / FGSC 9003</strain>
    </source>
</reference>
<gene>
    <name evidence="2" type="ORF">CC1G_15028</name>
</gene>
<feature type="compositionally biased region" description="Basic and acidic residues" evidence="1">
    <location>
        <begin position="33"/>
        <end position="42"/>
    </location>
</feature>
<keyword evidence="3" id="KW-1185">Reference proteome</keyword>
<feature type="compositionally biased region" description="Polar residues" evidence="1">
    <location>
        <begin position="50"/>
        <end position="63"/>
    </location>
</feature>
<dbReference type="eggNOG" id="ENOG502S997">
    <property type="taxonomic scope" value="Eukaryota"/>
</dbReference>
<feature type="compositionally biased region" description="Low complexity" evidence="1">
    <location>
        <begin position="167"/>
        <end position="177"/>
    </location>
</feature>
<dbReference type="RefSeq" id="XP_002910697.1">
    <property type="nucleotide sequence ID" value="XM_002910651.1"/>
</dbReference>
<feature type="compositionally biased region" description="Low complexity" evidence="1">
    <location>
        <begin position="17"/>
        <end position="26"/>
    </location>
</feature>
<dbReference type="KEGG" id="cci:CC1G_15028"/>
<organism evidence="2 3">
    <name type="scientific">Coprinopsis cinerea (strain Okayama-7 / 130 / ATCC MYA-4618 / FGSC 9003)</name>
    <name type="common">Inky cap fungus</name>
    <name type="synonym">Hormographiella aspergillata</name>
    <dbReference type="NCBI Taxonomy" id="240176"/>
    <lineage>
        <taxon>Eukaryota</taxon>
        <taxon>Fungi</taxon>
        <taxon>Dikarya</taxon>
        <taxon>Basidiomycota</taxon>
        <taxon>Agaricomycotina</taxon>
        <taxon>Agaricomycetes</taxon>
        <taxon>Agaricomycetidae</taxon>
        <taxon>Agaricales</taxon>
        <taxon>Agaricineae</taxon>
        <taxon>Psathyrellaceae</taxon>
        <taxon>Coprinopsis</taxon>
    </lineage>
</organism>
<dbReference type="Proteomes" id="UP000001861">
    <property type="component" value="Unassembled WGS sequence"/>
</dbReference>
<dbReference type="EMBL" id="AACS02000008">
    <property type="protein sequence ID" value="EFI27203.1"/>
    <property type="molecule type" value="Genomic_DNA"/>
</dbReference>
<evidence type="ECO:0000313" key="3">
    <source>
        <dbReference type="Proteomes" id="UP000001861"/>
    </source>
</evidence>
<sequence length="317" mass="33987">MSPAATGGRSLPEDRSLWPSFLSGGSLPPPESATKDTQKEQTHNAPPISPSNSYVAHPVSSSVPARAMSTGPRLHDYGVSPGAVTQVRPGLIGVPTAAGVVAVIGDRAGTGTGSYEGTQPVPVPAAGAYNRHGYDAYGAGSASIGYSRDNWGSYSHGSHQAYAGGVSLPNSSVRSASSPPPSPSRSRSGSLEDRSARQRRLSDDSPPSDDGVFDEMDGIEDDRHSARGIRIVGDRERYGHRSTRSYDSFTGRYGRGYGAGSYGRRLVKRDEDDDFDYAVREEDEDMDNMDGVGRLRKPPLQKREEQWDGMDMDMDMD</sequence>
<evidence type="ECO:0000313" key="2">
    <source>
        <dbReference type="EMBL" id="EFI27203.1"/>
    </source>
</evidence>
<dbReference type="HOGENOM" id="CLU_877209_0_0_1"/>
<dbReference type="STRING" id="240176.D6RPD5"/>
<accession>D6RPD5</accession>
<proteinExistence type="predicted"/>
<feature type="region of interest" description="Disordered" evidence="1">
    <location>
        <begin position="281"/>
        <end position="317"/>
    </location>
</feature>
<comment type="caution">
    <text evidence="2">The sequence shown here is derived from an EMBL/GenBank/DDBJ whole genome shotgun (WGS) entry which is preliminary data.</text>
</comment>
<evidence type="ECO:0000256" key="1">
    <source>
        <dbReference type="SAM" id="MobiDB-lite"/>
    </source>
</evidence>
<feature type="compositionally biased region" description="Basic and acidic residues" evidence="1">
    <location>
        <begin position="190"/>
        <end position="203"/>
    </location>
</feature>
<name>D6RPD5_COPC7</name>
<feature type="compositionally biased region" description="Acidic residues" evidence="1">
    <location>
        <begin position="211"/>
        <end position="220"/>
    </location>
</feature>
<dbReference type="GeneID" id="9379614"/>
<dbReference type="InParanoid" id="D6RPD5"/>